<dbReference type="GO" id="GO:0003712">
    <property type="term" value="F:transcription coregulator activity"/>
    <property type="evidence" value="ECO:0007669"/>
    <property type="project" value="InterPro"/>
</dbReference>
<evidence type="ECO:0000256" key="5">
    <source>
        <dbReference type="ARBA" id="ARBA00022491"/>
    </source>
</evidence>
<evidence type="ECO:0000256" key="3">
    <source>
        <dbReference type="ARBA" id="ARBA00011629"/>
    </source>
</evidence>
<keyword evidence="15" id="KW-1185">Reference proteome</keyword>
<evidence type="ECO:0000259" key="13">
    <source>
        <dbReference type="SMART" id="SM01281"/>
    </source>
</evidence>
<dbReference type="EMBL" id="ML991891">
    <property type="protein sequence ID" value="KAF2228785.1"/>
    <property type="molecule type" value="Genomic_DNA"/>
</dbReference>
<evidence type="ECO:0000313" key="15">
    <source>
        <dbReference type="Proteomes" id="UP000800092"/>
    </source>
</evidence>
<feature type="compositionally biased region" description="Basic and acidic residues" evidence="12">
    <location>
        <begin position="49"/>
        <end position="66"/>
    </location>
</feature>
<keyword evidence="7" id="KW-0010">Activator</keyword>
<sequence length="1512" mass="167616">MNSRPTAGIQSHPSHQVANDGIRRPPTIPRVNSHTSSASAQLPGPVVDLKSEGDKGWSCGKKETEAKAGTLRNELRDGDGSVGGSQPELGASKQDLEPSDLGKGDQAFHSTPTHDQSNVSRSHPLLAFPMRPGNSRSMNNAGGANHEASQATTPQNTGIDPPAFATLLPGDNFWQAGSSNDKTRRGACKVADFFSWQAKHPEDALTEHVIKSGFFDKPSNPSYETNTARPSLWSHLKSKQGLQTLSSLLVTVLEKRQGVGHITTGSTFKPPPRITMPDTRRESWLRDLANPNVPVRRQSKHVPHGIKGKALLEQCLNKNIPIPRAVWLVKCIGANEIRGLKRRGVSGAFAMGGELKWVKEWTVFVQQFIDSLIGLCRQQGWQQKMQYGTRLATQIFEERLLDREQYLDWLLTSLETAKHQQIPMWLLLAQIYWRYLVSNRQRGKRLAEALLGHLDSILAEGVDTVYQALIDRLRVLLATLIVSHRGCLILPATWEKYKHLFQARAEQSSEPKLIYACANLESRNKRLICKSSESPSTHSNPTRALVALLDAYEQNTSFSELSVQCLALFSDRRQLIAAVMTWASSKYRAGDHRIYLVARLLRNWQAAKVDLDDAMLSFLRFSAISVSLCQTNIFRILAELVRSGHFSMGRYLQWLVSEGCLVEDNECKFFHMQLLAELPTQRLPKHIVNLRQSLLQANRGFAHQNHDSGDDFTALSQRVPNLFLRTGADPTVVSVKHLNIPTKLELGRRLRQRIQELTKPNDLSKLKARADEPTVSEEVSAISNEDFCASRELLEDCNDFAILADVISVTISSNDESVLASVTDTLHCHARTFAAIGAFNPLSKIIIERYCYLRMRRATSRDFLLTLRDLIPIIQCDPRIPLLVERDLARCDQKTAVAVCSPVSDTNETLQPSKLDPNEEIERIFLSGNSMDEPTMSRLFQKIAARMKQHVNLKGKGVEAANFSCWLYWLRTFDEKKFELLVHNWLLVLLEEGHREHLHHALCSLAGAGCLSLGSFIDSTAVLQHQNKLQLGLNLSHSTIEDTSALVLNMLIPQDVPLLPYLHAPDAYRLRVSQQMYCRNNSKTVLGLVQRALGSTDIATIGEALNDRVLGFVAQHLALDSNAVITAFEPSRGSAPVALDTKRLADKMVEAGGSSGFAQLSFRDQVGKLVELADDLSLPVSILALRQLSRIFELDPSKFSESDANGSEVFSIALEAVVGAGSSTWPDLLQVMPLEIAQKVREHAEDTILSISSGAVGETDLEAEQNAKALERFMSLVEATSQIPVSPERAAFAETLTRQLKAIAETIIRPEDHLKDVNGSTPSFVHLIPHKRPWLNAILYLINTNKALFFSDGSAAPDAQKRLVDVLCTLLREPRLHTCPDLTEHIFDLLVSFSDHLSPDLRSHFSELYASSSSADPRFAFLFGSSTPPDAWLALAQPCPVPTTPVAAAAATGSMGPPPQQSLARSHLATAKQQEWKTTAFVLNRWELLQAPPPIGENDTSLSLSLFGARQK</sequence>
<feature type="compositionally biased region" description="Polar residues" evidence="12">
    <location>
        <begin position="108"/>
        <end position="121"/>
    </location>
</feature>
<name>A0A6A6GSS0_VIRVR</name>
<evidence type="ECO:0000256" key="12">
    <source>
        <dbReference type="SAM" id="MobiDB-lite"/>
    </source>
</evidence>
<keyword evidence="9" id="KW-0539">Nucleus</keyword>
<reference evidence="14" key="1">
    <citation type="journal article" date="2020" name="Stud. Mycol.">
        <title>101 Dothideomycetes genomes: a test case for predicting lifestyles and emergence of pathogens.</title>
        <authorList>
            <person name="Haridas S."/>
            <person name="Albert R."/>
            <person name="Binder M."/>
            <person name="Bloem J."/>
            <person name="Labutti K."/>
            <person name="Salamov A."/>
            <person name="Andreopoulos B."/>
            <person name="Baker S."/>
            <person name="Barry K."/>
            <person name="Bills G."/>
            <person name="Bluhm B."/>
            <person name="Cannon C."/>
            <person name="Castanera R."/>
            <person name="Culley D."/>
            <person name="Daum C."/>
            <person name="Ezra D."/>
            <person name="Gonzalez J."/>
            <person name="Henrissat B."/>
            <person name="Kuo A."/>
            <person name="Liang C."/>
            <person name="Lipzen A."/>
            <person name="Lutzoni F."/>
            <person name="Magnuson J."/>
            <person name="Mondo S."/>
            <person name="Nolan M."/>
            <person name="Ohm R."/>
            <person name="Pangilinan J."/>
            <person name="Park H.-J."/>
            <person name="Ramirez L."/>
            <person name="Alfaro M."/>
            <person name="Sun H."/>
            <person name="Tritt A."/>
            <person name="Yoshinaga Y."/>
            <person name="Zwiers L.-H."/>
            <person name="Turgeon B."/>
            <person name="Goodwin S."/>
            <person name="Spatafora J."/>
            <person name="Crous P."/>
            <person name="Grigoriev I."/>
        </authorList>
    </citation>
    <scope>NUCLEOTIDE SEQUENCE</scope>
    <source>
        <strain evidence="14">Tuck. ex Michener</strain>
    </source>
</reference>
<feature type="domain" description="Mediator complex subunit Med12" evidence="13">
    <location>
        <begin position="267"/>
        <end position="330"/>
    </location>
</feature>
<feature type="compositionally biased region" description="Polar residues" evidence="12">
    <location>
        <begin position="134"/>
        <end position="154"/>
    </location>
</feature>
<dbReference type="Pfam" id="PF25326">
    <property type="entry name" value="ARM_SRB8"/>
    <property type="match status" value="1"/>
</dbReference>
<comment type="subunit">
    <text evidence="3">Component of the SRB8-11 complex, which itself associates with the Mediator complex.</text>
</comment>
<dbReference type="SMART" id="SM01281">
    <property type="entry name" value="Med12"/>
    <property type="match status" value="1"/>
</dbReference>
<feature type="compositionally biased region" description="Basic and acidic residues" evidence="12">
    <location>
        <begin position="94"/>
        <end position="103"/>
    </location>
</feature>
<evidence type="ECO:0000256" key="4">
    <source>
        <dbReference type="ARBA" id="ARBA00019622"/>
    </source>
</evidence>
<evidence type="ECO:0000256" key="10">
    <source>
        <dbReference type="ARBA" id="ARBA00025661"/>
    </source>
</evidence>
<comment type="similarity">
    <text evidence="2">Belongs to the Mediator complex subunit 12 family.</text>
</comment>
<evidence type="ECO:0000313" key="14">
    <source>
        <dbReference type="EMBL" id="KAF2228785.1"/>
    </source>
</evidence>
<comment type="subcellular location">
    <subcellularLocation>
        <location evidence="1">Nucleus</location>
    </subcellularLocation>
</comment>
<evidence type="ECO:0000256" key="2">
    <source>
        <dbReference type="ARBA" id="ARBA00010289"/>
    </source>
</evidence>
<feature type="region of interest" description="Disordered" evidence="12">
    <location>
        <begin position="1"/>
        <end position="154"/>
    </location>
</feature>
<evidence type="ECO:0000256" key="8">
    <source>
        <dbReference type="ARBA" id="ARBA00023163"/>
    </source>
</evidence>
<dbReference type="PANTHER" id="PTHR46567:SF1">
    <property type="entry name" value="MEDIATOR OF RNA POLYMERASE II TRANSCRIPTION SUBUNIT 12"/>
    <property type="match status" value="1"/>
</dbReference>
<organism evidence="14 15">
    <name type="scientific">Viridothelium virens</name>
    <name type="common">Speckled blister lichen</name>
    <name type="synonym">Trypethelium virens</name>
    <dbReference type="NCBI Taxonomy" id="1048519"/>
    <lineage>
        <taxon>Eukaryota</taxon>
        <taxon>Fungi</taxon>
        <taxon>Dikarya</taxon>
        <taxon>Ascomycota</taxon>
        <taxon>Pezizomycotina</taxon>
        <taxon>Dothideomycetes</taxon>
        <taxon>Dothideomycetes incertae sedis</taxon>
        <taxon>Trypetheliales</taxon>
        <taxon>Trypetheliaceae</taxon>
        <taxon>Viridothelium</taxon>
    </lineage>
</organism>
<keyword evidence="6" id="KW-0805">Transcription regulation</keyword>
<dbReference type="InterPro" id="IPR057344">
    <property type="entry name" value="ARM_SRB8"/>
</dbReference>
<dbReference type="GO" id="GO:0006357">
    <property type="term" value="P:regulation of transcription by RNA polymerase II"/>
    <property type="evidence" value="ECO:0007669"/>
    <property type="project" value="InterPro"/>
</dbReference>
<dbReference type="InterPro" id="IPR019035">
    <property type="entry name" value="Mediator_Med12"/>
</dbReference>
<feature type="compositionally biased region" description="Polar residues" evidence="12">
    <location>
        <begin position="30"/>
        <end position="40"/>
    </location>
</feature>
<accession>A0A6A6GSS0</accession>
<evidence type="ECO:0000256" key="7">
    <source>
        <dbReference type="ARBA" id="ARBA00023159"/>
    </source>
</evidence>
<dbReference type="PANTHER" id="PTHR46567">
    <property type="entry name" value="MEDIATOR OF RNA POLYMERASE II TRANSCRIPTION SUBUNIT 12"/>
    <property type="match status" value="1"/>
</dbReference>
<evidence type="ECO:0000256" key="1">
    <source>
        <dbReference type="ARBA" id="ARBA00004123"/>
    </source>
</evidence>
<keyword evidence="8" id="KW-0804">Transcription</keyword>
<dbReference type="Proteomes" id="UP000800092">
    <property type="component" value="Unassembled WGS sequence"/>
</dbReference>
<evidence type="ECO:0000256" key="11">
    <source>
        <dbReference type="ARBA" id="ARBA00032010"/>
    </source>
</evidence>
<dbReference type="GO" id="GO:0016592">
    <property type="term" value="C:mediator complex"/>
    <property type="evidence" value="ECO:0007669"/>
    <property type="project" value="InterPro"/>
</dbReference>
<dbReference type="Pfam" id="PF09497">
    <property type="entry name" value="Med12"/>
    <property type="match status" value="1"/>
</dbReference>
<evidence type="ECO:0000256" key="6">
    <source>
        <dbReference type="ARBA" id="ARBA00023015"/>
    </source>
</evidence>
<feature type="compositionally biased region" description="Polar residues" evidence="12">
    <location>
        <begin position="1"/>
        <end position="17"/>
    </location>
</feature>
<protein>
    <recommendedName>
        <fullName evidence="4">Mediator of RNA polymerase II transcription subunit 12</fullName>
    </recommendedName>
    <alternativeName>
        <fullName evidence="11">Mediator complex subunit 12</fullName>
    </alternativeName>
</protein>
<gene>
    <name evidence="14" type="ORF">EV356DRAFT_497442</name>
</gene>
<proteinExistence type="inferred from homology"/>
<keyword evidence="5" id="KW-0678">Repressor</keyword>
<dbReference type="OrthoDB" id="20828at2759"/>
<comment type="function">
    <text evidence="10">Component of the SRB8-11 complex. The SRB8-11 complex is a regulatory module of the Mediator complex which is itself involved in regulation of basal and activated RNA polymerase II-dependent transcription. The SRB8-11 complex may be involved in the transcriptional repression of a subset of genes regulated by Mediator. It may inhibit the association of the Mediator complex with RNA polymerase II to form the holoenzyme complex.</text>
</comment>
<evidence type="ECO:0000256" key="9">
    <source>
        <dbReference type="ARBA" id="ARBA00023242"/>
    </source>
</evidence>